<comment type="caution">
    <text evidence="1">The sequence shown here is derived from an EMBL/GenBank/DDBJ whole genome shotgun (WGS) entry which is preliminary data.</text>
</comment>
<dbReference type="OrthoDB" id="2196283at2759"/>
<dbReference type="Proteomes" id="UP000192758">
    <property type="component" value="Unassembled WGS sequence"/>
</dbReference>
<protein>
    <submittedName>
        <fullName evidence="1">Uncharacterized protein</fullName>
    </submittedName>
</protein>
<accession>A0A1W0E9E7</accession>
<sequence length="440" mass="51329">MLARLKQLYLKEYKTNALQLNKEFVSELNKLCDVDVIPVTSEIENYNDNNEISLINMDDTCKNNINIEMNDENISLVNFEHQGIADSLFKESIKNRKKAKINKRKLVANITLSNKKQKMGDHKINYAVREDFFSGTKEMNANQTNGNDLKEIMCEFIKKQSEMMDKWAQLIAINKESVKEEKHKKQDINDFKSKNSCLDKKVKKVFNKGLKATDLSFYYKEDCLNKAQSKRKETIKIDIDKYKNNKKIVSDENLNIKNEHKFIQNDNKGNIFKKQAFSDNQMIYKENFTDKNVLCEKKIGDKKDKNTVFKSKINLNKISPKELYKRSIDASFGKKFEISVKNSKNGAINKEDSEETHIKMINYKPKKFIQTFSTESDLKDQVVTAKFAKDVNLIEQIKKQNNTKIRRLLGNQTEINVKQIFKDQVSNATNSSPNKFIRRK</sequence>
<dbReference type="VEuPathDB" id="MicrosporidiaDB:EHP00_395"/>
<reference evidence="1 2" key="1">
    <citation type="journal article" date="2017" name="Environ. Microbiol.">
        <title>Decay of the glycolytic pathway and adaptation to intranuclear parasitism within Enterocytozoonidae microsporidia.</title>
        <authorList>
            <person name="Wiredu Boakye D."/>
            <person name="Jaroenlak P."/>
            <person name="Prachumwat A."/>
            <person name="Williams T.A."/>
            <person name="Bateman K.S."/>
            <person name="Itsathitphaisarn O."/>
            <person name="Sritunyalucksana K."/>
            <person name="Paszkiewicz K.H."/>
            <person name="Moore K.A."/>
            <person name="Stentiford G.D."/>
            <person name="Williams B.A."/>
        </authorList>
    </citation>
    <scope>NUCLEOTIDE SEQUENCE [LARGE SCALE GENOMIC DNA]</scope>
    <source>
        <strain evidence="1 2">TH1</strain>
    </source>
</reference>
<proteinExistence type="predicted"/>
<name>A0A1W0E9E7_9MICR</name>
<organism evidence="1 2">
    <name type="scientific">Ecytonucleospora hepatopenaei</name>
    <dbReference type="NCBI Taxonomy" id="646526"/>
    <lineage>
        <taxon>Eukaryota</taxon>
        <taxon>Fungi</taxon>
        <taxon>Fungi incertae sedis</taxon>
        <taxon>Microsporidia</taxon>
        <taxon>Enterocytozoonidae</taxon>
        <taxon>Ecytonucleospora</taxon>
    </lineage>
</organism>
<dbReference type="EMBL" id="MNPJ01000001">
    <property type="protein sequence ID" value="OQS55853.1"/>
    <property type="molecule type" value="Genomic_DNA"/>
</dbReference>
<keyword evidence="2" id="KW-1185">Reference proteome</keyword>
<evidence type="ECO:0000313" key="1">
    <source>
        <dbReference type="EMBL" id="OQS55853.1"/>
    </source>
</evidence>
<dbReference type="AlphaFoldDB" id="A0A1W0E9E7"/>
<evidence type="ECO:0000313" key="2">
    <source>
        <dbReference type="Proteomes" id="UP000192758"/>
    </source>
</evidence>
<gene>
    <name evidence="1" type="ORF">EHP00_395</name>
</gene>